<dbReference type="EMBL" id="CAMGYJ010000003">
    <property type="protein sequence ID" value="CAI0394999.1"/>
    <property type="molecule type" value="Genomic_DNA"/>
</dbReference>
<reference evidence="2" key="1">
    <citation type="submission" date="2022-08" db="EMBL/GenBank/DDBJ databases">
        <authorList>
            <person name="Gutierrez-Valencia J."/>
        </authorList>
    </citation>
    <scope>NUCLEOTIDE SEQUENCE</scope>
</reference>
<name>A0AAV0ICY5_9ROSI</name>
<dbReference type="AlphaFoldDB" id="A0AAV0ICY5"/>
<proteinExistence type="predicted"/>
<organism evidence="2 3">
    <name type="scientific">Linum tenue</name>
    <dbReference type="NCBI Taxonomy" id="586396"/>
    <lineage>
        <taxon>Eukaryota</taxon>
        <taxon>Viridiplantae</taxon>
        <taxon>Streptophyta</taxon>
        <taxon>Embryophyta</taxon>
        <taxon>Tracheophyta</taxon>
        <taxon>Spermatophyta</taxon>
        <taxon>Magnoliopsida</taxon>
        <taxon>eudicotyledons</taxon>
        <taxon>Gunneridae</taxon>
        <taxon>Pentapetalae</taxon>
        <taxon>rosids</taxon>
        <taxon>fabids</taxon>
        <taxon>Malpighiales</taxon>
        <taxon>Linaceae</taxon>
        <taxon>Linum</taxon>
    </lineage>
</organism>
<feature type="compositionally biased region" description="Low complexity" evidence="1">
    <location>
        <begin position="19"/>
        <end position="34"/>
    </location>
</feature>
<evidence type="ECO:0000313" key="3">
    <source>
        <dbReference type="Proteomes" id="UP001154282"/>
    </source>
</evidence>
<gene>
    <name evidence="2" type="ORF">LITE_LOCUS8553</name>
</gene>
<sequence>MVRNGAPGGPRTDGPGQSGVVRAGRAVLRVGPAGPRRRWQPDSGHGIRRPQRCGRGLGFVRRRPPPGRARDARPDGPSAQMGADRAGMVGRLGSDCGEERTAGPSLPRP</sequence>
<keyword evidence="3" id="KW-1185">Reference proteome</keyword>
<protein>
    <submittedName>
        <fullName evidence="2">Uncharacterized protein</fullName>
    </submittedName>
</protein>
<dbReference type="Proteomes" id="UP001154282">
    <property type="component" value="Unassembled WGS sequence"/>
</dbReference>
<accession>A0AAV0ICY5</accession>
<evidence type="ECO:0000256" key="1">
    <source>
        <dbReference type="SAM" id="MobiDB-lite"/>
    </source>
</evidence>
<comment type="caution">
    <text evidence="2">The sequence shown here is derived from an EMBL/GenBank/DDBJ whole genome shotgun (WGS) entry which is preliminary data.</text>
</comment>
<evidence type="ECO:0000313" key="2">
    <source>
        <dbReference type="EMBL" id="CAI0394999.1"/>
    </source>
</evidence>
<feature type="region of interest" description="Disordered" evidence="1">
    <location>
        <begin position="1"/>
        <end position="109"/>
    </location>
</feature>